<organism evidence="3 4">
    <name type="scientific">Pristionchus mayeri</name>
    <dbReference type="NCBI Taxonomy" id="1317129"/>
    <lineage>
        <taxon>Eukaryota</taxon>
        <taxon>Metazoa</taxon>
        <taxon>Ecdysozoa</taxon>
        <taxon>Nematoda</taxon>
        <taxon>Chromadorea</taxon>
        <taxon>Rhabditida</taxon>
        <taxon>Rhabditina</taxon>
        <taxon>Diplogasteromorpha</taxon>
        <taxon>Diplogasteroidea</taxon>
        <taxon>Neodiplogasteridae</taxon>
        <taxon>Pristionchus</taxon>
    </lineage>
</organism>
<comment type="caution">
    <text evidence="3">The sequence shown here is derived from an EMBL/GenBank/DDBJ whole genome shotgun (WGS) entry which is preliminary data.</text>
</comment>
<evidence type="ECO:0000256" key="1">
    <source>
        <dbReference type="SAM" id="MobiDB-lite"/>
    </source>
</evidence>
<keyword evidence="4" id="KW-1185">Reference proteome</keyword>
<keyword evidence="2" id="KW-0732">Signal</keyword>
<evidence type="ECO:0000313" key="3">
    <source>
        <dbReference type="EMBL" id="GMR38814.1"/>
    </source>
</evidence>
<name>A0AAN4ZF62_9BILA</name>
<evidence type="ECO:0000256" key="2">
    <source>
        <dbReference type="SAM" id="SignalP"/>
    </source>
</evidence>
<feature type="signal peptide" evidence="2">
    <location>
        <begin position="1"/>
        <end position="19"/>
    </location>
</feature>
<reference evidence="4" key="1">
    <citation type="submission" date="2022-10" db="EMBL/GenBank/DDBJ databases">
        <title>Genome assembly of Pristionchus species.</title>
        <authorList>
            <person name="Yoshida K."/>
            <person name="Sommer R.J."/>
        </authorList>
    </citation>
    <scope>NUCLEOTIDE SEQUENCE [LARGE SCALE GENOMIC DNA]</scope>
    <source>
        <strain evidence="4">RS5460</strain>
    </source>
</reference>
<dbReference type="AlphaFoldDB" id="A0AAN4ZF62"/>
<proteinExistence type="predicted"/>
<dbReference type="EMBL" id="BTRK01000002">
    <property type="protein sequence ID" value="GMR38814.1"/>
    <property type="molecule type" value="Genomic_DNA"/>
</dbReference>
<protein>
    <submittedName>
        <fullName evidence="3">Uncharacterized protein</fullName>
    </submittedName>
</protein>
<feature type="region of interest" description="Disordered" evidence="1">
    <location>
        <begin position="111"/>
        <end position="186"/>
    </location>
</feature>
<sequence>MGIRYWIMLLLHLLPLSNAFKCYIGDRSPSDRKVRAHGDQLRYLQYSKICAEGSHCVILYRAAGANVLDCVGLVEYMYGHEWYKKCMSMGPNSYCECCSDDEKIPLVNTTMTTTPTSHPTTTSTVTTTTTVAPSPETATDETSTVTEPTTVPSETSTPDLATSTVASTTEATTSYPSTETTPAATSTNDLNRINQSLSANAFSLFLSLGAIAATVVAQ</sequence>
<dbReference type="Proteomes" id="UP001328107">
    <property type="component" value="Unassembled WGS sequence"/>
</dbReference>
<feature type="chain" id="PRO_5042980445" evidence="2">
    <location>
        <begin position="20"/>
        <end position="218"/>
    </location>
</feature>
<accession>A0AAN4ZF62</accession>
<gene>
    <name evidence="3" type="ORF">PMAYCL1PPCAC_09009</name>
</gene>
<evidence type="ECO:0000313" key="4">
    <source>
        <dbReference type="Proteomes" id="UP001328107"/>
    </source>
</evidence>